<dbReference type="Pfam" id="PF00008">
    <property type="entry name" value="EGF"/>
    <property type="match status" value="1"/>
</dbReference>
<dbReference type="Pfam" id="PF00431">
    <property type="entry name" value="CUB"/>
    <property type="match status" value="7"/>
</dbReference>
<dbReference type="SMART" id="SM00042">
    <property type="entry name" value="CUB"/>
    <property type="match status" value="6"/>
</dbReference>
<keyword evidence="5" id="KW-0325">Glycoprotein</keyword>
<dbReference type="FunFam" id="2.60.120.290:FF:000042">
    <property type="entry name" value="AGAP005526-PA"/>
    <property type="match status" value="3"/>
</dbReference>
<evidence type="ECO:0000256" key="5">
    <source>
        <dbReference type="ARBA" id="ARBA00023180"/>
    </source>
</evidence>
<sequence length="716" mass="78992">MRTTSPCDSNPCQNGATCVADRGTTGWFGCRCPPGYTGLRCQTSTRTCGGVLYQLIGTLRYPEFNGTYNHNARCAWLIKTNDTQVLDITFTHFDLENSVSSGECKHDWLQVSRFYALHHPAPADRMKCLQIHDGRTSAAQIIGRFCGNELPRGGNFQSTHNMLYLWFRSDNATAHDGFELQWKSVAPVCGGSITVVSHGIITSPGTPGNYPPNRDCKWFLQAPPGRRIQLTFSTIMIEVHENCNYDFVQISEGVTDEGTVLAKYCNTTHPPPLTTTTHEATVYFHSDESGNDAGFQINYAVVEGVPGCGGTYTQREGVISSPLSQTDNVYPINLNCEYLVKLPIGSRVEIKFNKFHLEQSEGCKLDYLEIVDGSSMDDDSLGKFCGDRLPPTFTSTGNSLLLKFHTDWSAPNPGFSVVYKMKCGGIFDDPAIADFDIEQNSFGKCELDYVELYDGSLATNETLLGRYCSTKSPPTTISSKNVLLLRFVSDGSGAGRGFKGNFSFFDVSCGGVLMREDIIIRSPMIAETGKYQHGAECEWIIVAPEGHAIQLTWRSFELELSGQCVYDYVQVFDNSSMANSLVGRYCGTEKPPAITSTGNMVTIRFVTTDSTSSKDGFSLSFNFIDVEKSCGGNYFATSGIVRSPGWPKNYLPNKVCEWVITVPMGQQITLLVHSFRMEKHKTCRFDGLTIRNGGTQHSPLIGVFCGEDDFNGTISF</sequence>
<evidence type="ECO:0000313" key="11">
    <source>
        <dbReference type="Proteomes" id="UP000075901"/>
    </source>
</evidence>
<dbReference type="SMART" id="SM00181">
    <property type="entry name" value="EGF"/>
    <property type="match status" value="1"/>
</dbReference>
<dbReference type="CDD" id="cd00054">
    <property type="entry name" value="EGF_CA"/>
    <property type="match status" value="1"/>
</dbReference>
<proteinExistence type="predicted"/>
<dbReference type="PROSITE" id="PS50026">
    <property type="entry name" value="EGF_3"/>
    <property type="match status" value="1"/>
</dbReference>
<dbReference type="InterPro" id="IPR000742">
    <property type="entry name" value="EGF"/>
</dbReference>
<evidence type="ECO:0000256" key="7">
    <source>
        <dbReference type="PROSITE-ProRule" id="PRU00076"/>
    </source>
</evidence>
<comment type="caution">
    <text evidence="7">Lacks conserved residue(s) required for the propagation of feature annotation.</text>
</comment>
<evidence type="ECO:0000259" key="8">
    <source>
        <dbReference type="PROSITE" id="PS01180"/>
    </source>
</evidence>
<feature type="domain" description="CUB" evidence="8">
    <location>
        <begin position="48"/>
        <end position="185"/>
    </location>
</feature>
<evidence type="ECO:0000256" key="1">
    <source>
        <dbReference type="ARBA" id="ARBA00022536"/>
    </source>
</evidence>
<evidence type="ECO:0000313" key="10">
    <source>
        <dbReference type="EnsemblMetazoa" id="AMAM011043-PA"/>
    </source>
</evidence>
<dbReference type="AlphaFoldDB" id="A0A182SPV5"/>
<dbReference type="InterPro" id="IPR035914">
    <property type="entry name" value="Sperma_CUB_dom_sf"/>
</dbReference>
<dbReference type="FunFam" id="2.10.25.10:FF:000118">
    <property type="entry name" value="protein delta homolog 2"/>
    <property type="match status" value="1"/>
</dbReference>
<feature type="domain" description="CUB" evidence="8">
    <location>
        <begin position="630"/>
        <end position="716"/>
    </location>
</feature>
<keyword evidence="1 7" id="KW-0245">EGF-like domain</keyword>
<feature type="domain" description="CUB" evidence="8">
    <location>
        <begin position="308"/>
        <end position="422"/>
    </location>
</feature>
<dbReference type="Gene3D" id="2.10.25.10">
    <property type="entry name" value="Laminin"/>
    <property type="match status" value="1"/>
</dbReference>
<keyword evidence="3" id="KW-0677">Repeat</keyword>
<dbReference type="Gene3D" id="2.60.120.290">
    <property type="entry name" value="Spermadhesin, CUB domain"/>
    <property type="match status" value="6"/>
</dbReference>
<feature type="domain" description="EGF-like" evidence="9">
    <location>
        <begin position="3"/>
        <end position="42"/>
    </location>
</feature>
<keyword evidence="4 7" id="KW-1015">Disulfide bond</keyword>
<reference evidence="10" key="2">
    <citation type="submission" date="2020-05" db="UniProtKB">
        <authorList>
            <consortium name="EnsemblMetazoa"/>
        </authorList>
    </citation>
    <scope>IDENTIFICATION</scope>
    <source>
        <strain evidence="10">maculatus3</strain>
    </source>
</reference>
<feature type="domain" description="CUB" evidence="8">
    <location>
        <begin position="435"/>
        <end position="505"/>
    </location>
</feature>
<evidence type="ECO:0000256" key="6">
    <source>
        <dbReference type="PROSITE-ProRule" id="PRU00059"/>
    </source>
</evidence>
<feature type="disulfide bond" evidence="6">
    <location>
        <begin position="189"/>
        <end position="216"/>
    </location>
</feature>
<dbReference type="FunFam" id="2.60.120.290:FF:000060">
    <property type="entry name" value="Cubilin homolog"/>
    <property type="match status" value="1"/>
</dbReference>
<evidence type="ECO:0000256" key="2">
    <source>
        <dbReference type="ARBA" id="ARBA00022729"/>
    </source>
</evidence>
<dbReference type="CDD" id="cd00041">
    <property type="entry name" value="CUB"/>
    <property type="match status" value="5"/>
</dbReference>
<dbReference type="VEuPathDB" id="VectorBase:AMAM011043"/>
<dbReference type="SUPFAM" id="SSF49854">
    <property type="entry name" value="Spermadhesin, CUB domain"/>
    <property type="match status" value="6"/>
</dbReference>
<accession>A0A182SPV5</accession>
<protein>
    <recommendedName>
        <fullName evidence="12">Cubilin</fullName>
    </recommendedName>
</protein>
<organism evidence="10 11">
    <name type="scientific">Anopheles maculatus</name>
    <dbReference type="NCBI Taxonomy" id="74869"/>
    <lineage>
        <taxon>Eukaryota</taxon>
        <taxon>Metazoa</taxon>
        <taxon>Ecdysozoa</taxon>
        <taxon>Arthropoda</taxon>
        <taxon>Hexapoda</taxon>
        <taxon>Insecta</taxon>
        <taxon>Pterygota</taxon>
        <taxon>Neoptera</taxon>
        <taxon>Endopterygota</taxon>
        <taxon>Diptera</taxon>
        <taxon>Nematocera</taxon>
        <taxon>Culicoidea</taxon>
        <taxon>Culicidae</taxon>
        <taxon>Anophelinae</taxon>
        <taxon>Anopheles</taxon>
        <taxon>Anopheles maculatus group</taxon>
    </lineage>
</organism>
<keyword evidence="11" id="KW-1185">Reference proteome</keyword>
<dbReference type="FunFam" id="2.60.120.290:FF:000003">
    <property type="entry name" value="Neuropilin"/>
    <property type="match status" value="1"/>
</dbReference>
<reference evidence="11" key="1">
    <citation type="submission" date="2013-09" db="EMBL/GenBank/DDBJ databases">
        <title>The Genome Sequence of Anopheles maculatus species B.</title>
        <authorList>
            <consortium name="The Broad Institute Genomics Platform"/>
            <person name="Neafsey D.E."/>
            <person name="Besansky N."/>
            <person name="Howell P."/>
            <person name="Walton C."/>
            <person name="Young S.K."/>
            <person name="Zeng Q."/>
            <person name="Gargeya S."/>
            <person name="Fitzgerald M."/>
            <person name="Haas B."/>
            <person name="Abouelleil A."/>
            <person name="Allen A.W."/>
            <person name="Alvarado L."/>
            <person name="Arachchi H.M."/>
            <person name="Berlin A.M."/>
            <person name="Chapman S.B."/>
            <person name="Gainer-Dewar J."/>
            <person name="Goldberg J."/>
            <person name="Griggs A."/>
            <person name="Gujja S."/>
            <person name="Hansen M."/>
            <person name="Howarth C."/>
            <person name="Imamovic A."/>
            <person name="Ireland A."/>
            <person name="Larimer J."/>
            <person name="McCowan C."/>
            <person name="Murphy C."/>
            <person name="Pearson M."/>
            <person name="Poon T.W."/>
            <person name="Priest M."/>
            <person name="Roberts A."/>
            <person name="Saif S."/>
            <person name="Shea T."/>
            <person name="Sisk P."/>
            <person name="Sykes S."/>
            <person name="Wortman J."/>
            <person name="Nusbaum C."/>
            <person name="Birren B."/>
        </authorList>
    </citation>
    <scope>NUCLEOTIDE SEQUENCE [LARGE SCALE GENOMIC DNA]</scope>
    <source>
        <strain evidence="11">maculatus3</strain>
    </source>
</reference>
<feature type="domain" description="CUB" evidence="8">
    <location>
        <begin position="509"/>
        <end position="624"/>
    </location>
</feature>
<dbReference type="PANTHER" id="PTHR24251">
    <property type="entry name" value="OVOCHYMASE-RELATED"/>
    <property type="match status" value="1"/>
</dbReference>
<evidence type="ECO:0008006" key="12">
    <source>
        <dbReference type="Google" id="ProtNLM"/>
    </source>
</evidence>
<feature type="domain" description="CUB" evidence="8">
    <location>
        <begin position="189"/>
        <end position="302"/>
    </location>
</feature>
<dbReference type="Proteomes" id="UP000075901">
    <property type="component" value="Unassembled WGS sequence"/>
</dbReference>
<dbReference type="SUPFAM" id="SSF57196">
    <property type="entry name" value="EGF/Laminin"/>
    <property type="match status" value="1"/>
</dbReference>
<dbReference type="PROSITE" id="PS01186">
    <property type="entry name" value="EGF_2"/>
    <property type="match status" value="1"/>
</dbReference>
<dbReference type="EnsemblMetazoa" id="AMAM011043-RA">
    <property type="protein sequence ID" value="AMAM011043-PA"/>
    <property type="gene ID" value="AMAM011043"/>
</dbReference>
<evidence type="ECO:0000256" key="3">
    <source>
        <dbReference type="ARBA" id="ARBA00022737"/>
    </source>
</evidence>
<dbReference type="PROSITE" id="PS01180">
    <property type="entry name" value="CUB"/>
    <property type="match status" value="6"/>
</dbReference>
<evidence type="ECO:0000259" key="9">
    <source>
        <dbReference type="PROSITE" id="PS50026"/>
    </source>
</evidence>
<name>A0A182SPV5_9DIPT</name>
<feature type="disulfide bond" evidence="7">
    <location>
        <begin position="32"/>
        <end position="41"/>
    </location>
</feature>
<keyword evidence="2" id="KW-0732">Signal</keyword>
<dbReference type="PROSITE" id="PS00022">
    <property type="entry name" value="EGF_1"/>
    <property type="match status" value="1"/>
</dbReference>
<evidence type="ECO:0000256" key="4">
    <source>
        <dbReference type="ARBA" id="ARBA00023157"/>
    </source>
</evidence>
<dbReference type="InterPro" id="IPR000859">
    <property type="entry name" value="CUB_dom"/>
</dbReference>